<evidence type="ECO:0000313" key="2">
    <source>
        <dbReference type="Proteomes" id="UP001530293"/>
    </source>
</evidence>
<protein>
    <recommendedName>
        <fullName evidence="3">Metallo-beta-lactamase domain-containing protein</fullName>
    </recommendedName>
</protein>
<reference evidence="1 2" key="1">
    <citation type="submission" date="2024-10" db="EMBL/GenBank/DDBJ databases">
        <title>Updated reference genomes for cyclostephanoid diatoms.</title>
        <authorList>
            <person name="Roberts W.R."/>
            <person name="Alverson A.J."/>
        </authorList>
    </citation>
    <scope>NUCLEOTIDE SEQUENCE [LARGE SCALE GENOMIC DNA]</scope>
    <source>
        <strain evidence="1 2">AJA232-27</strain>
    </source>
</reference>
<sequence>MSSKHWNIISSWSKAGIATSIILELNKIRPSNSDQPTSTKNHRIVFDIGATPSFEEAIPAKHVFVSHGHLDHVGALFSHARAHAVAYGGESVTYFVPAQLLSKIEQCREAMSNLDASNLNQGSVGGDNEGRKTSLLSMNLVPVHDGDEISLKGINYDSKTSFFMRAFAVDHAGHPALAYVIGSRTTSGLKEEYQHLDRDEIRQLVKSGVSIKSDPIENIEVAYTGDTCVNGLIKHDESTSCYKIGQLFQAELLLCELTFLDSSDDEEQRSKAIERGHIHINDIERIFSSHISSWCDKEVVESDDRQKKKLVFYHLSAKYQPGMRALDLIIEGLPNQLMRYYDCYVAIFSILGDSLKIPDPEQIHGPDDEMRKLFLPRSGCISMERYQRWKKDNVVA</sequence>
<dbReference type="PANTHER" id="PTHR46504:SF2">
    <property type="entry name" value="TRNASE Z TRZ1"/>
    <property type="match status" value="1"/>
</dbReference>
<dbReference type="PANTHER" id="PTHR46504">
    <property type="entry name" value="TRNASE Z TRZ1"/>
    <property type="match status" value="1"/>
</dbReference>
<evidence type="ECO:0000313" key="1">
    <source>
        <dbReference type="EMBL" id="KAL3765998.1"/>
    </source>
</evidence>
<proteinExistence type="predicted"/>
<comment type="caution">
    <text evidence="1">The sequence shown here is derived from an EMBL/GenBank/DDBJ whole genome shotgun (WGS) entry which is preliminary data.</text>
</comment>
<evidence type="ECO:0008006" key="3">
    <source>
        <dbReference type="Google" id="ProtNLM"/>
    </source>
</evidence>
<dbReference type="EMBL" id="JALLBG020000089">
    <property type="protein sequence ID" value="KAL3765998.1"/>
    <property type="molecule type" value="Genomic_DNA"/>
</dbReference>
<dbReference type="Gene3D" id="3.60.15.10">
    <property type="entry name" value="Ribonuclease Z/Hydroxyacylglutathione hydrolase-like"/>
    <property type="match status" value="1"/>
</dbReference>
<organism evidence="1 2">
    <name type="scientific">Discostella pseudostelligera</name>
    <dbReference type="NCBI Taxonomy" id="259834"/>
    <lineage>
        <taxon>Eukaryota</taxon>
        <taxon>Sar</taxon>
        <taxon>Stramenopiles</taxon>
        <taxon>Ochrophyta</taxon>
        <taxon>Bacillariophyta</taxon>
        <taxon>Coscinodiscophyceae</taxon>
        <taxon>Thalassiosirophycidae</taxon>
        <taxon>Stephanodiscales</taxon>
        <taxon>Stephanodiscaceae</taxon>
        <taxon>Discostella</taxon>
    </lineage>
</organism>
<name>A0ABD3MST3_9STRA</name>
<dbReference type="SUPFAM" id="SSF56281">
    <property type="entry name" value="Metallo-hydrolase/oxidoreductase"/>
    <property type="match status" value="1"/>
</dbReference>
<dbReference type="Proteomes" id="UP001530293">
    <property type="component" value="Unassembled WGS sequence"/>
</dbReference>
<dbReference type="AlphaFoldDB" id="A0ABD3MST3"/>
<dbReference type="InterPro" id="IPR036866">
    <property type="entry name" value="RibonucZ/Hydroxyglut_hydro"/>
</dbReference>
<accession>A0ABD3MST3</accession>
<gene>
    <name evidence="1" type="ORF">ACHAWU_002713</name>
</gene>
<keyword evidence="2" id="KW-1185">Reference proteome</keyword>